<evidence type="ECO:0000256" key="1">
    <source>
        <dbReference type="SAM" id="MobiDB-lite"/>
    </source>
</evidence>
<evidence type="ECO:0000313" key="3">
    <source>
        <dbReference type="EMBL" id="NEG78938.1"/>
    </source>
</evidence>
<sequence length="546" mass="57244">MLAGAGCSSGVNGTGDGDGSNGSGAQNNDKVQTFTPAGGKASATLNIASGSENKEVAAAVQKAADESGVAVTLNYMGSLDIMSALENGGENYDAVWPASSMWISMGDTKHLVKDAASTSTTPVVFGIEKAKAVDLGWADASGKTKAVSTTDIIDAVTAGKLKFSMTSATQSNSGASAYLAFAAALSGKTDPLTAADFQNADLQQKVVSLLKGVDRSSGSSDWLKDMVVANPDRFDAMVNYESLVIQADKQLTQNGKDPLLAVYPADGIAISDSPLGYVDRGQNLSDAFSKFQQALGSKDSKLEFERAGRRTGLGGTLTYASDPQVQQSFKADWGLNTDASTLKTIPMPAADVIDQALDIYQTALRKPSYTIWVVDYSGSMEGAGKRGVVAGLNAALDPDEAKNARIQPSDKDVNVFIPFSSKPSQPFSAKGTDTKALLTNAENRNPVGGTNIYSALDTALDQLPGDLTDYTVAVVLMTDGQSETDDQDTFRATYRQKGNDVPIFSIMFGTADPTQLDEIATLSNAKVFDGRSGDLASVFRQVKGYN</sequence>
<feature type="domain" description="VWFA" evidence="2">
    <location>
        <begin position="369"/>
        <end position="542"/>
    </location>
</feature>
<dbReference type="SUPFAM" id="SSF53850">
    <property type="entry name" value="Periplasmic binding protein-like II"/>
    <property type="match status" value="1"/>
</dbReference>
<evidence type="ECO:0000313" key="4">
    <source>
        <dbReference type="Proteomes" id="UP000469763"/>
    </source>
</evidence>
<dbReference type="Proteomes" id="UP000469763">
    <property type="component" value="Unassembled WGS sequence"/>
</dbReference>
<dbReference type="SUPFAM" id="SSF53300">
    <property type="entry name" value="vWA-like"/>
    <property type="match status" value="1"/>
</dbReference>
<dbReference type="PROSITE" id="PS50234">
    <property type="entry name" value="VWFA"/>
    <property type="match status" value="1"/>
</dbReference>
<dbReference type="AlphaFoldDB" id="A0A7K3TIK1"/>
<name>A0A7K3TIK1_9BIFI</name>
<feature type="region of interest" description="Disordered" evidence="1">
    <location>
        <begin position="1"/>
        <end position="36"/>
    </location>
</feature>
<protein>
    <submittedName>
        <fullName evidence="3">VWA domain-containing protein</fullName>
    </submittedName>
</protein>
<dbReference type="CDD" id="cd00198">
    <property type="entry name" value="vWFA"/>
    <property type="match status" value="1"/>
</dbReference>
<dbReference type="OrthoDB" id="5621159at2"/>
<dbReference type="Gene3D" id="3.40.50.410">
    <property type="entry name" value="von Willebrand factor, type A domain"/>
    <property type="match status" value="1"/>
</dbReference>
<dbReference type="EMBL" id="WHZY01000013">
    <property type="protein sequence ID" value="NEG78938.1"/>
    <property type="molecule type" value="Genomic_DNA"/>
</dbReference>
<feature type="compositionally biased region" description="Gly residues" evidence="1">
    <location>
        <begin position="12"/>
        <end position="22"/>
    </location>
</feature>
<reference evidence="3 4" key="1">
    <citation type="submission" date="2019-10" db="EMBL/GenBank/DDBJ databases">
        <title>Bifidobacterium from non-human primates.</title>
        <authorList>
            <person name="Modesto M."/>
        </authorList>
    </citation>
    <scope>NUCLEOTIDE SEQUENCE [LARGE SCALE GENOMIC DNA]</scope>
    <source>
        <strain evidence="3 4">TREC</strain>
    </source>
</reference>
<dbReference type="SMART" id="SM00327">
    <property type="entry name" value="VWA"/>
    <property type="match status" value="1"/>
</dbReference>
<comment type="caution">
    <text evidence="3">The sequence shown here is derived from an EMBL/GenBank/DDBJ whole genome shotgun (WGS) entry which is preliminary data.</text>
</comment>
<gene>
    <name evidence="3" type="ORF">GFD22_08140</name>
</gene>
<dbReference type="InterPro" id="IPR002035">
    <property type="entry name" value="VWF_A"/>
</dbReference>
<organism evidence="3 4">
    <name type="scientific">Bifidobacterium avesanii</name>
    <dbReference type="NCBI Taxonomy" id="1798157"/>
    <lineage>
        <taxon>Bacteria</taxon>
        <taxon>Bacillati</taxon>
        <taxon>Actinomycetota</taxon>
        <taxon>Actinomycetes</taxon>
        <taxon>Bifidobacteriales</taxon>
        <taxon>Bifidobacteriaceae</taxon>
        <taxon>Bifidobacterium</taxon>
    </lineage>
</organism>
<accession>A0A7K3TIK1</accession>
<dbReference type="Pfam" id="PF00092">
    <property type="entry name" value="VWA"/>
    <property type="match status" value="1"/>
</dbReference>
<dbReference type="InterPro" id="IPR036465">
    <property type="entry name" value="vWFA_dom_sf"/>
</dbReference>
<evidence type="ECO:0000259" key="2">
    <source>
        <dbReference type="PROSITE" id="PS50234"/>
    </source>
</evidence>
<keyword evidence="4" id="KW-1185">Reference proteome</keyword>
<proteinExistence type="predicted"/>